<gene>
    <name evidence="1" type="ORF">AB5J58_30710</name>
</gene>
<proteinExistence type="predicted"/>
<accession>A0AB39MGV4</accession>
<reference evidence="1" key="1">
    <citation type="submission" date="2024-07" db="EMBL/GenBank/DDBJ databases">
        <authorList>
            <person name="Yu S.T."/>
        </authorList>
    </citation>
    <scope>NUCLEOTIDE SEQUENCE</scope>
    <source>
        <strain evidence="1">R08</strain>
    </source>
</reference>
<organism evidence="1">
    <name type="scientific">Streptomyces sp. R08</name>
    <dbReference type="NCBI Taxonomy" id="3238624"/>
    <lineage>
        <taxon>Bacteria</taxon>
        <taxon>Bacillati</taxon>
        <taxon>Actinomycetota</taxon>
        <taxon>Actinomycetes</taxon>
        <taxon>Kitasatosporales</taxon>
        <taxon>Streptomycetaceae</taxon>
        <taxon>Streptomyces</taxon>
    </lineage>
</organism>
<dbReference type="EMBL" id="CP163431">
    <property type="protein sequence ID" value="XDQ04257.1"/>
    <property type="molecule type" value="Genomic_DNA"/>
</dbReference>
<name>A0AB39MGV4_9ACTN</name>
<protein>
    <submittedName>
        <fullName evidence="1">Uncharacterized protein</fullName>
    </submittedName>
</protein>
<dbReference type="RefSeq" id="WP_369189893.1">
    <property type="nucleotide sequence ID" value="NZ_CP163431.1"/>
</dbReference>
<evidence type="ECO:0000313" key="1">
    <source>
        <dbReference type="EMBL" id="XDQ04257.1"/>
    </source>
</evidence>
<sequence length="179" mass="19745">MRANAEMSALLEAVEHIVREEDVPDPFRAIVRAGWTSEGDAQLLSALYSGYSGTPLAEFGDVIHYEATVNGRGMVDYDIPESDPERHETLLRRSLGYACTALLAVPESHPWPMSGYVSLSKGGLEGDLLTAHVTFGSERPGLPRYVEDMDSYRHEALLEVSQDDAKALLRRPGTRSRRG</sequence>
<dbReference type="AlphaFoldDB" id="A0AB39MGV4"/>